<evidence type="ECO:0000313" key="4">
    <source>
        <dbReference type="Proteomes" id="UP001595843"/>
    </source>
</evidence>
<feature type="domain" description="Membrane protein NfeD2 N-terminal transmembrane" evidence="2">
    <location>
        <begin position="1"/>
        <end position="101"/>
    </location>
</feature>
<sequence>MEWTTIYWACFFIGLGLTGIIWLFGDLLDGVLDGLMELGAPLVTPLTLVGALTAFGASGIVLGQTTPLEGLLLTGSALFTALAVFFTLYLFFVKPMENAESSIGFRLSDLTGRKGEVITTIPATGCGEVLIWTGGGNTNQIASSFHGESIPQGSRIVVQKVEEHTLWVVPDEPNEE</sequence>
<keyword evidence="1" id="KW-0812">Transmembrane</keyword>
<feature type="transmembrane region" description="Helical" evidence="1">
    <location>
        <begin position="40"/>
        <end position="64"/>
    </location>
</feature>
<dbReference type="InterPro" id="IPR058653">
    <property type="entry name" value="NfeD2_TM"/>
</dbReference>
<feature type="transmembrane region" description="Helical" evidence="1">
    <location>
        <begin position="70"/>
        <end position="92"/>
    </location>
</feature>
<feature type="transmembrane region" description="Helical" evidence="1">
    <location>
        <begin position="6"/>
        <end position="28"/>
    </location>
</feature>
<dbReference type="EMBL" id="JBHSAP010000003">
    <property type="protein sequence ID" value="MFC4075350.1"/>
    <property type="molecule type" value="Genomic_DNA"/>
</dbReference>
<dbReference type="Proteomes" id="UP001595843">
    <property type="component" value="Unassembled WGS sequence"/>
</dbReference>
<dbReference type="InterPro" id="IPR012340">
    <property type="entry name" value="NA-bd_OB-fold"/>
</dbReference>
<reference evidence="4" key="1">
    <citation type="journal article" date="2019" name="Int. J. Syst. Evol. Microbiol.">
        <title>The Global Catalogue of Microorganisms (GCM) 10K type strain sequencing project: providing services to taxonomists for standard genome sequencing and annotation.</title>
        <authorList>
            <consortium name="The Broad Institute Genomics Platform"/>
            <consortium name="The Broad Institute Genome Sequencing Center for Infectious Disease"/>
            <person name="Wu L."/>
            <person name="Ma J."/>
        </authorList>
    </citation>
    <scope>NUCLEOTIDE SEQUENCE [LARGE SCALE GENOMIC DNA]</scope>
    <source>
        <strain evidence="4">IBRC-M 10813</strain>
    </source>
</reference>
<comment type="caution">
    <text evidence="3">The sequence shown here is derived from an EMBL/GenBank/DDBJ whole genome shotgun (WGS) entry which is preliminary data.</text>
</comment>
<name>A0ABV8JA38_9BACL</name>
<evidence type="ECO:0000256" key="1">
    <source>
        <dbReference type="SAM" id="Phobius"/>
    </source>
</evidence>
<dbReference type="RefSeq" id="WP_380701174.1">
    <property type="nucleotide sequence ID" value="NZ_JBHSAP010000003.1"/>
</dbReference>
<keyword evidence="4" id="KW-1185">Reference proteome</keyword>
<evidence type="ECO:0000313" key="3">
    <source>
        <dbReference type="EMBL" id="MFC4075350.1"/>
    </source>
</evidence>
<dbReference type="Gene3D" id="2.40.50.140">
    <property type="entry name" value="Nucleic acid-binding proteins"/>
    <property type="match status" value="1"/>
</dbReference>
<dbReference type="Pfam" id="PF25842">
    <property type="entry name" value="NfeD_TM"/>
    <property type="match status" value="1"/>
</dbReference>
<keyword evidence="1" id="KW-0472">Membrane</keyword>
<accession>A0ABV8JA38</accession>
<keyword evidence="1" id="KW-1133">Transmembrane helix</keyword>
<protein>
    <submittedName>
        <fullName evidence="3">NfeD family protein</fullName>
    </submittedName>
</protein>
<evidence type="ECO:0000259" key="2">
    <source>
        <dbReference type="Pfam" id="PF25842"/>
    </source>
</evidence>
<organism evidence="3 4">
    <name type="scientific">Salinithrix halophila</name>
    <dbReference type="NCBI Taxonomy" id="1485204"/>
    <lineage>
        <taxon>Bacteria</taxon>
        <taxon>Bacillati</taxon>
        <taxon>Bacillota</taxon>
        <taxon>Bacilli</taxon>
        <taxon>Bacillales</taxon>
        <taxon>Thermoactinomycetaceae</taxon>
        <taxon>Salinithrix</taxon>
    </lineage>
</organism>
<gene>
    <name evidence="3" type="ORF">ACFOUO_00790</name>
</gene>
<proteinExistence type="predicted"/>